<evidence type="ECO:0000256" key="1">
    <source>
        <dbReference type="ARBA" id="ARBA00004613"/>
    </source>
</evidence>
<reference evidence="6" key="1">
    <citation type="submission" date="2012-12" db="EMBL/GenBank/DDBJ databases">
        <title>Identification and characterization of a phenylalanine ammonia-lyase gene family in Isatis indigotica Fort.</title>
        <authorList>
            <person name="Liu Q."/>
            <person name="Chen J."/>
            <person name="Zhou X."/>
            <person name="Di P."/>
            <person name="Xiao Y."/>
            <person name="Xuan H."/>
            <person name="Zhang L."/>
            <person name="Chen W."/>
        </authorList>
    </citation>
    <scope>NUCLEOTIDE SEQUENCE</scope>
    <source>
        <tissue evidence="6">Salivary gland</tissue>
    </source>
</reference>
<dbReference type="EMBL" id="GADI01005871">
    <property type="protein sequence ID" value="JAA67937.1"/>
    <property type="molecule type" value="mRNA"/>
</dbReference>
<protein>
    <submittedName>
        <fullName evidence="6">Putative salp15</fullName>
    </submittedName>
</protein>
<evidence type="ECO:0000313" key="6">
    <source>
        <dbReference type="EMBL" id="JAA67937.1"/>
    </source>
</evidence>
<evidence type="ECO:0000256" key="5">
    <source>
        <dbReference type="ARBA" id="ARBA00034321"/>
    </source>
</evidence>
<proteinExistence type="evidence at transcript level"/>
<keyword evidence="2" id="KW-0964">Secreted</keyword>
<keyword evidence="3" id="KW-0732">Signal</keyword>
<comment type="subcellular location">
    <subcellularLocation>
        <location evidence="1">Secreted</location>
    </subcellularLocation>
</comment>
<comment type="similarity">
    <text evidence="5">Belongs to the salp15 family.</text>
</comment>
<evidence type="ECO:0000256" key="2">
    <source>
        <dbReference type="ARBA" id="ARBA00022525"/>
    </source>
</evidence>
<organism evidence="6">
    <name type="scientific">Ixodes ricinus</name>
    <name type="common">Common tick</name>
    <name type="synonym">Acarus ricinus</name>
    <dbReference type="NCBI Taxonomy" id="34613"/>
    <lineage>
        <taxon>Eukaryota</taxon>
        <taxon>Metazoa</taxon>
        <taxon>Ecdysozoa</taxon>
        <taxon>Arthropoda</taxon>
        <taxon>Chelicerata</taxon>
        <taxon>Arachnida</taxon>
        <taxon>Acari</taxon>
        <taxon>Parasitiformes</taxon>
        <taxon>Ixodida</taxon>
        <taxon>Ixodoidea</taxon>
        <taxon>Ixodidae</taxon>
        <taxon>Ixodinae</taxon>
        <taxon>Ixodes</taxon>
    </lineage>
</organism>
<name>A0A0K8R9U0_IXORI</name>
<evidence type="ECO:0000256" key="3">
    <source>
        <dbReference type="ARBA" id="ARBA00022729"/>
    </source>
</evidence>
<dbReference type="AlphaFoldDB" id="A0A0K8R9U0"/>
<sequence>MVDGSMKTTGLLFFIMRTTRLIVAMLVLFAICKPAVANVAIKGADNLAPNCEDKIKELCKNTTLGPLQEVTVKPRDCKAICTYKPPGEDTEIVNNMPVRNRKYEQVTLPQGMPCAFGAKCDNNGKCICKFCNEGNANKKPAST</sequence>
<keyword evidence="4" id="KW-0325">Glycoprotein</keyword>
<dbReference type="Pfam" id="PF12115">
    <property type="entry name" value="Salp15"/>
    <property type="match status" value="1"/>
</dbReference>
<accession>A0A0K8R9U0</accession>
<dbReference type="InterPro" id="IPR021971">
    <property type="entry name" value="Salp15"/>
</dbReference>
<dbReference type="GO" id="GO:0005576">
    <property type="term" value="C:extracellular region"/>
    <property type="evidence" value="ECO:0007669"/>
    <property type="project" value="UniProtKB-SubCell"/>
</dbReference>
<evidence type="ECO:0000256" key="4">
    <source>
        <dbReference type="ARBA" id="ARBA00023180"/>
    </source>
</evidence>